<dbReference type="PANTHER" id="PTHR24326:SF522">
    <property type="entry name" value="HOMEOBOX-LEUCINE ZIPPER PROTEIN ATHB-52"/>
    <property type="match status" value="1"/>
</dbReference>
<proteinExistence type="inferred from homology"/>
<feature type="region of interest" description="Disordered" evidence="12">
    <location>
        <begin position="1"/>
        <end position="25"/>
    </location>
</feature>
<dbReference type="PROSITE" id="PS00027">
    <property type="entry name" value="HOMEOBOX_1"/>
    <property type="match status" value="1"/>
</dbReference>
<dbReference type="PROSITE" id="PS50071">
    <property type="entry name" value="HOMEOBOX_2"/>
    <property type="match status" value="1"/>
</dbReference>
<dbReference type="CDD" id="cd00086">
    <property type="entry name" value="homeodomain"/>
    <property type="match status" value="1"/>
</dbReference>
<evidence type="ECO:0000256" key="8">
    <source>
        <dbReference type="PROSITE-ProRule" id="PRU00108"/>
    </source>
</evidence>
<evidence type="ECO:0000256" key="10">
    <source>
        <dbReference type="RuleBase" id="RU369038"/>
    </source>
</evidence>
<dbReference type="GO" id="GO:0045893">
    <property type="term" value="P:positive regulation of DNA-templated transcription"/>
    <property type="evidence" value="ECO:0007669"/>
    <property type="project" value="TreeGrafter"/>
</dbReference>
<dbReference type="GO" id="GO:0043565">
    <property type="term" value="F:sequence-specific DNA binding"/>
    <property type="evidence" value="ECO:0007669"/>
    <property type="project" value="TreeGrafter"/>
</dbReference>
<evidence type="ECO:0000313" key="15">
    <source>
        <dbReference type="Proteomes" id="UP001190926"/>
    </source>
</evidence>
<dbReference type="GO" id="GO:0000981">
    <property type="term" value="F:DNA-binding transcription factor activity, RNA polymerase II-specific"/>
    <property type="evidence" value="ECO:0007669"/>
    <property type="project" value="UniProtKB-UniRule"/>
</dbReference>
<feature type="DNA-binding region" description="Homeobox" evidence="8">
    <location>
        <begin position="18"/>
        <end position="77"/>
    </location>
</feature>
<comment type="subcellular location">
    <subcellularLocation>
        <location evidence="1 8 9">Nucleus</location>
    </subcellularLocation>
</comment>
<dbReference type="InterPro" id="IPR001356">
    <property type="entry name" value="HD"/>
</dbReference>
<dbReference type="InterPro" id="IPR000047">
    <property type="entry name" value="HTH_motif"/>
</dbReference>
<dbReference type="GO" id="GO:0005634">
    <property type="term" value="C:nucleus"/>
    <property type="evidence" value="ECO:0007669"/>
    <property type="project" value="UniProtKB-SubCell"/>
</dbReference>
<evidence type="ECO:0000256" key="11">
    <source>
        <dbReference type="SAM" id="Coils"/>
    </source>
</evidence>
<evidence type="ECO:0000256" key="6">
    <source>
        <dbReference type="ARBA" id="ARBA00023242"/>
    </source>
</evidence>
<name>A0AAD4J8E7_PERFH</name>
<dbReference type="SUPFAM" id="SSF46689">
    <property type="entry name" value="Homeodomain-like"/>
    <property type="match status" value="1"/>
</dbReference>
<keyword evidence="4 8" id="KW-0371">Homeobox</keyword>
<evidence type="ECO:0000256" key="3">
    <source>
        <dbReference type="ARBA" id="ARBA00023125"/>
    </source>
</evidence>
<comment type="similarity">
    <text evidence="7 10">Belongs to the HD-ZIP homeobox family. Class I subfamily.</text>
</comment>
<keyword evidence="2 10" id="KW-0805">Transcription regulation</keyword>
<dbReference type="AlphaFoldDB" id="A0AAD4J8E7"/>
<dbReference type="InterPro" id="IPR009057">
    <property type="entry name" value="Homeodomain-like_sf"/>
</dbReference>
<keyword evidence="5 10" id="KW-0804">Transcription</keyword>
<reference evidence="14 15" key="1">
    <citation type="journal article" date="2021" name="Nat. Commun.">
        <title>Incipient diploidization of the medicinal plant Perilla within 10,000 years.</title>
        <authorList>
            <person name="Zhang Y."/>
            <person name="Shen Q."/>
            <person name="Leng L."/>
            <person name="Zhang D."/>
            <person name="Chen S."/>
            <person name="Shi Y."/>
            <person name="Ning Z."/>
            <person name="Chen S."/>
        </authorList>
    </citation>
    <scope>NUCLEOTIDE SEQUENCE [LARGE SCALE GENOMIC DNA]</scope>
    <source>
        <strain evidence="15">cv. PC099</strain>
    </source>
</reference>
<evidence type="ECO:0000256" key="9">
    <source>
        <dbReference type="RuleBase" id="RU000682"/>
    </source>
</evidence>
<feature type="domain" description="Homeobox" evidence="13">
    <location>
        <begin position="16"/>
        <end position="76"/>
    </location>
</feature>
<dbReference type="PRINTS" id="PR00031">
    <property type="entry name" value="HTHREPRESSR"/>
</dbReference>
<keyword evidence="11" id="KW-0175">Coiled coil</keyword>
<keyword evidence="3 8" id="KW-0238">DNA-binding</keyword>
<feature type="compositionally biased region" description="Basic residues" evidence="12">
    <location>
        <begin position="14"/>
        <end position="24"/>
    </location>
</feature>
<dbReference type="Pfam" id="PF00046">
    <property type="entry name" value="Homeodomain"/>
    <property type="match status" value="1"/>
</dbReference>
<dbReference type="PANTHER" id="PTHR24326">
    <property type="entry name" value="HOMEOBOX-LEUCINE ZIPPER PROTEIN"/>
    <property type="match status" value="1"/>
</dbReference>
<dbReference type="SMART" id="SM00389">
    <property type="entry name" value="HOX"/>
    <property type="match status" value="1"/>
</dbReference>
<feature type="coiled-coil region" evidence="11">
    <location>
        <begin position="68"/>
        <end position="116"/>
    </location>
</feature>
<keyword evidence="6 8" id="KW-0539">Nucleus</keyword>
<gene>
    <name evidence="14" type="ORF">C2S53_013263</name>
</gene>
<sequence length="167" mass="19173">MDHHHHQFPYPQLVRKHQNKHKKRLSQEQVRLLESNFNFNNKLDPERKSQLALELGVPPRQVAIWYQNKRARDKIQGLELDHKSMQLRLDGVLADNVRLKEEVERLKFELSKIQSAFGSFNSTSSGDEVGSSSLNLISRDNLERDLYASLVGGGSPFVAPDGYDFFG</sequence>
<evidence type="ECO:0000256" key="12">
    <source>
        <dbReference type="SAM" id="MobiDB-lite"/>
    </source>
</evidence>
<comment type="caution">
    <text evidence="14">The sequence shown here is derived from an EMBL/GenBank/DDBJ whole genome shotgun (WGS) entry which is preliminary data.</text>
</comment>
<evidence type="ECO:0000256" key="4">
    <source>
        <dbReference type="ARBA" id="ARBA00023155"/>
    </source>
</evidence>
<dbReference type="EMBL" id="SDAM02000113">
    <property type="protein sequence ID" value="KAH6829115.1"/>
    <property type="molecule type" value="Genomic_DNA"/>
</dbReference>
<keyword evidence="15" id="KW-1185">Reference proteome</keyword>
<dbReference type="InterPro" id="IPR045224">
    <property type="entry name" value="HDZip_class_I_plant"/>
</dbReference>
<evidence type="ECO:0000256" key="1">
    <source>
        <dbReference type="ARBA" id="ARBA00004123"/>
    </source>
</evidence>
<organism evidence="14 15">
    <name type="scientific">Perilla frutescens var. hirtella</name>
    <name type="common">Perilla citriodora</name>
    <name type="synonym">Perilla setoyensis</name>
    <dbReference type="NCBI Taxonomy" id="608512"/>
    <lineage>
        <taxon>Eukaryota</taxon>
        <taxon>Viridiplantae</taxon>
        <taxon>Streptophyta</taxon>
        <taxon>Embryophyta</taxon>
        <taxon>Tracheophyta</taxon>
        <taxon>Spermatophyta</taxon>
        <taxon>Magnoliopsida</taxon>
        <taxon>eudicotyledons</taxon>
        <taxon>Gunneridae</taxon>
        <taxon>Pentapetalae</taxon>
        <taxon>asterids</taxon>
        <taxon>lamiids</taxon>
        <taxon>Lamiales</taxon>
        <taxon>Lamiaceae</taxon>
        <taxon>Nepetoideae</taxon>
        <taxon>Elsholtzieae</taxon>
        <taxon>Perilla</taxon>
    </lineage>
</organism>
<evidence type="ECO:0000313" key="14">
    <source>
        <dbReference type="EMBL" id="KAH6829115.1"/>
    </source>
</evidence>
<evidence type="ECO:0000256" key="7">
    <source>
        <dbReference type="ARBA" id="ARBA00025748"/>
    </source>
</evidence>
<dbReference type="InterPro" id="IPR017970">
    <property type="entry name" value="Homeobox_CS"/>
</dbReference>
<evidence type="ECO:0000256" key="2">
    <source>
        <dbReference type="ARBA" id="ARBA00023015"/>
    </source>
</evidence>
<dbReference type="Proteomes" id="UP001190926">
    <property type="component" value="Unassembled WGS sequence"/>
</dbReference>
<evidence type="ECO:0000259" key="13">
    <source>
        <dbReference type="PROSITE" id="PS50071"/>
    </source>
</evidence>
<comment type="function">
    <text evidence="10">Transcription factor.</text>
</comment>
<evidence type="ECO:0000256" key="5">
    <source>
        <dbReference type="ARBA" id="ARBA00023163"/>
    </source>
</evidence>
<dbReference type="Gene3D" id="1.10.10.60">
    <property type="entry name" value="Homeodomain-like"/>
    <property type="match status" value="1"/>
</dbReference>
<protein>
    <recommendedName>
        <fullName evidence="10">Homeobox-leucine zipper protein</fullName>
    </recommendedName>
    <alternativeName>
        <fullName evidence="10">HD-ZIP protein</fullName>
    </alternativeName>
    <alternativeName>
        <fullName evidence="10">Homeodomain transcription factor</fullName>
    </alternativeName>
</protein>
<accession>A0AAD4J8E7</accession>